<dbReference type="GO" id="GO:0003676">
    <property type="term" value="F:nucleic acid binding"/>
    <property type="evidence" value="ECO:0007669"/>
    <property type="project" value="InterPro"/>
</dbReference>
<dbReference type="OrthoDB" id="10261556at2759"/>
<organism evidence="2 3">
    <name type="scientific">Gloeophyllum trabeum (strain ATCC 11539 / FP-39264 / Madison 617)</name>
    <name type="common">Brown rot fungus</name>
    <dbReference type="NCBI Taxonomy" id="670483"/>
    <lineage>
        <taxon>Eukaryota</taxon>
        <taxon>Fungi</taxon>
        <taxon>Dikarya</taxon>
        <taxon>Basidiomycota</taxon>
        <taxon>Agaricomycotina</taxon>
        <taxon>Agaricomycetes</taxon>
        <taxon>Gloeophyllales</taxon>
        <taxon>Gloeophyllaceae</taxon>
        <taxon>Gloeophyllum</taxon>
    </lineage>
</organism>
<dbReference type="Gene3D" id="3.40.50.300">
    <property type="entry name" value="P-loop containing nucleotide triphosphate hydrolases"/>
    <property type="match status" value="1"/>
</dbReference>
<evidence type="ECO:0000259" key="1">
    <source>
        <dbReference type="Pfam" id="PF00270"/>
    </source>
</evidence>
<dbReference type="GO" id="GO:0005524">
    <property type="term" value="F:ATP binding"/>
    <property type="evidence" value="ECO:0007669"/>
    <property type="project" value="InterPro"/>
</dbReference>
<dbReference type="GeneID" id="19306037"/>
<dbReference type="OMA" id="LWRMEIA"/>
<dbReference type="KEGG" id="gtr:GLOTRDRAFT_41227"/>
<feature type="non-terminal residue" evidence="2">
    <location>
        <position position="63"/>
    </location>
</feature>
<sequence length="63" mass="7188">MPEEPSVPSLTDIRTRVREKFGQRPCLWQLQAVQAILRRDKDVVCIAGTGSGKTLTFWMPLLF</sequence>
<dbReference type="InterPro" id="IPR027417">
    <property type="entry name" value="P-loop_NTPase"/>
</dbReference>
<gene>
    <name evidence="2" type="ORF">GLOTRDRAFT_41227</name>
</gene>
<evidence type="ECO:0000313" key="2">
    <source>
        <dbReference type="EMBL" id="EPQ55931.1"/>
    </source>
</evidence>
<evidence type="ECO:0000313" key="3">
    <source>
        <dbReference type="Proteomes" id="UP000030669"/>
    </source>
</evidence>
<dbReference type="EMBL" id="KB469301">
    <property type="protein sequence ID" value="EPQ55931.1"/>
    <property type="molecule type" value="Genomic_DNA"/>
</dbReference>
<proteinExistence type="predicted"/>
<dbReference type="AlphaFoldDB" id="S7Q7E7"/>
<dbReference type="Pfam" id="PF00270">
    <property type="entry name" value="DEAD"/>
    <property type="match status" value="1"/>
</dbReference>
<keyword evidence="3" id="KW-1185">Reference proteome</keyword>
<dbReference type="InterPro" id="IPR011545">
    <property type="entry name" value="DEAD/DEAH_box_helicase_dom"/>
</dbReference>
<name>S7Q7E7_GLOTA</name>
<dbReference type="SUPFAM" id="SSF52540">
    <property type="entry name" value="P-loop containing nucleoside triphosphate hydrolases"/>
    <property type="match status" value="1"/>
</dbReference>
<dbReference type="Proteomes" id="UP000030669">
    <property type="component" value="Unassembled WGS sequence"/>
</dbReference>
<dbReference type="RefSeq" id="XP_007865540.1">
    <property type="nucleotide sequence ID" value="XM_007867349.1"/>
</dbReference>
<protein>
    <recommendedName>
        <fullName evidence="1">DEAD/DEAH-box helicase domain-containing protein</fullName>
    </recommendedName>
</protein>
<feature type="domain" description="DEAD/DEAH-box helicase" evidence="1">
    <location>
        <begin position="29"/>
        <end position="62"/>
    </location>
</feature>
<dbReference type="HOGENOM" id="CLU_196963_0_0_1"/>
<dbReference type="eggNOG" id="ENOG502SW19">
    <property type="taxonomic scope" value="Eukaryota"/>
</dbReference>
<reference evidence="2 3" key="1">
    <citation type="journal article" date="2012" name="Science">
        <title>The Paleozoic origin of enzymatic lignin decomposition reconstructed from 31 fungal genomes.</title>
        <authorList>
            <person name="Floudas D."/>
            <person name="Binder M."/>
            <person name="Riley R."/>
            <person name="Barry K."/>
            <person name="Blanchette R.A."/>
            <person name="Henrissat B."/>
            <person name="Martinez A.T."/>
            <person name="Otillar R."/>
            <person name="Spatafora J.W."/>
            <person name="Yadav J.S."/>
            <person name="Aerts A."/>
            <person name="Benoit I."/>
            <person name="Boyd A."/>
            <person name="Carlson A."/>
            <person name="Copeland A."/>
            <person name="Coutinho P.M."/>
            <person name="de Vries R.P."/>
            <person name="Ferreira P."/>
            <person name="Findley K."/>
            <person name="Foster B."/>
            <person name="Gaskell J."/>
            <person name="Glotzer D."/>
            <person name="Gorecki P."/>
            <person name="Heitman J."/>
            <person name="Hesse C."/>
            <person name="Hori C."/>
            <person name="Igarashi K."/>
            <person name="Jurgens J.A."/>
            <person name="Kallen N."/>
            <person name="Kersten P."/>
            <person name="Kohler A."/>
            <person name="Kuees U."/>
            <person name="Kumar T.K.A."/>
            <person name="Kuo A."/>
            <person name="LaButti K."/>
            <person name="Larrondo L.F."/>
            <person name="Lindquist E."/>
            <person name="Ling A."/>
            <person name="Lombard V."/>
            <person name="Lucas S."/>
            <person name="Lundell T."/>
            <person name="Martin R."/>
            <person name="McLaughlin D.J."/>
            <person name="Morgenstern I."/>
            <person name="Morin E."/>
            <person name="Murat C."/>
            <person name="Nagy L.G."/>
            <person name="Nolan M."/>
            <person name="Ohm R.A."/>
            <person name="Patyshakuliyeva A."/>
            <person name="Rokas A."/>
            <person name="Ruiz-Duenas F.J."/>
            <person name="Sabat G."/>
            <person name="Salamov A."/>
            <person name="Samejima M."/>
            <person name="Schmutz J."/>
            <person name="Slot J.C."/>
            <person name="St John F."/>
            <person name="Stenlid J."/>
            <person name="Sun H."/>
            <person name="Sun S."/>
            <person name="Syed K."/>
            <person name="Tsang A."/>
            <person name="Wiebenga A."/>
            <person name="Young D."/>
            <person name="Pisabarro A."/>
            <person name="Eastwood D.C."/>
            <person name="Martin F."/>
            <person name="Cullen D."/>
            <person name="Grigoriev I.V."/>
            <person name="Hibbett D.S."/>
        </authorList>
    </citation>
    <scope>NUCLEOTIDE SEQUENCE [LARGE SCALE GENOMIC DNA]</scope>
    <source>
        <strain evidence="2 3">ATCC 11539</strain>
    </source>
</reference>
<accession>S7Q7E7</accession>